<feature type="compositionally biased region" description="Polar residues" evidence="13">
    <location>
        <begin position="732"/>
        <end position="754"/>
    </location>
</feature>
<evidence type="ECO:0000313" key="19">
    <source>
        <dbReference type="Proteomes" id="UP000054477"/>
    </source>
</evidence>
<dbReference type="InterPro" id="IPR013497">
    <property type="entry name" value="Topo_IA_cen"/>
</dbReference>
<reference evidence="18 19" key="1">
    <citation type="submission" date="2014-04" db="EMBL/GenBank/DDBJ databases">
        <authorList>
            <consortium name="DOE Joint Genome Institute"/>
            <person name="Kuo A."/>
            <person name="Kohler A."/>
            <person name="Nagy L.G."/>
            <person name="Floudas D."/>
            <person name="Copeland A."/>
            <person name="Barry K.W."/>
            <person name="Cichocki N."/>
            <person name="Veneault-Fourrey C."/>
            <person name="LaButti K."/>
            <person name="Lindquist E.A."/>
            <person name="Lipzen A."/>
            <person name="Lundell T."/>
            <person name="Morin E."/>
            <person name="Murat C."/>
            <person name="Sun H."/>
            <person name="Tunlid A."/>
            <person name="Henrissat B."/>
            <person name="Grigoriev I.V."/>
            <person name="Hibbett D.S."/>
            <person name="Martin F."/>
            <person name="Nordberg H.P."/>
            <person name="Cantor M.N."/>
            <person name="Hua S.X."/>
        </authorList>
    </citation>
    <scope>NUCLEOTIDE SEQUENCE [LARGE SCALE GENOMIC DNA]</scope>
    <source>
        <strain evidence="18 19">LaAM-08-1</strain>
    </source>
</reference>
<dbReference type="Pfam" id="PF01131">
    <property type="entry name" value="Topoisom_bac"/>
    <property type="match status" value="1"/>
</dbReference>
<accession>A0A0C9XCQ7</accession>
<evidence type="ECO:0000256" key="5">
    <source>
        <dbReference type="ARBA" id="ARBA00022723"/>
    </source>
</evidence>
<dbReference type="GO" id="GO:0003677">
    <property type="term" value="F:DNA binding"/>
    <property type="evidence" value="ECO:0007669"/>
    <property type="project" value="UniProtKB-KW"/>
</dbReference>
<feature type="domain" description="Topo IA-type catalytic" evidence="17">
    <location>
        <begin position="162"/>
        <end position="586"/>
    </location>
</feature>
<dbReference type="PROSITE" id="PS50880">
    <property type="entry name" value="TOPRIM"/>
    <property type="match status" value="1"/>
</dbReference>
<dbReference type="SUPFAM" id="SSF56712">
    <property type="entry name" value="Prokaryotic type I DNA topoisomerase"/>
    <property type="match status" value="1"/>
</dbReference>
<keyword evidence="8 12" id="KW-0799">Topoisomerase</keyword>
<evidence type="ECO:0000256" key="9">
    <source>
        <dbReference type="ARBA" id="ARBA00023125"/>
    </source>
</evidence>
<evidence type="ECO:0000256" key="11">
    <source>
        <dbReference type="PROSITE-ProRule" id="PRU00047"/>
    </source>
</evidence>
<dbReference type="GO" id="GO:0008270">
    <property type="term" value="F:zinc ion binding"/>
    <property type="evidence" value="ECO:0007669"/>
    <property type="project" value="UniProtKB-KW"/>
</dbReference>
<feature type="domain" description="Toprim" evidence="15">
    <location>
        <begin position="2"/>
        <end position="144"/>
    </location>
</feature>
<keyword evidence="10 12" id="KW-0413">Isomerase</keyword>
<evidence type="ECO:0000256" key="3">
    <source>
        <dbReference type="ARBA" id="ARBA00012891"/>
    </source>
</evidence>
<dbReference type="InterPro" id="IPR023405">
    <property type="entry name" value="Topo_IA_core_domain"/>
</dbReference>
<dbReference type="CDD" id="cd03362">
    <property type="entry name" value="TOPRIM_TopoIA_TopoIII"/>
    <property type="match status" value="1"/>
</dbReference>
<gene>
    <name evidence="18" type="ORF">K443DRAFT_677414</name>
</gene>
<feature type="compositionally biased region" description="Low complexity" evidence="13">
    <location>
        <begin position="718"/>
        <end position="731"/>
    </location>
</feature>
<keyword evidence="9 12" id="KW-0238">DNA-binding</keyword>
<dbReference type="EC" id="5.6.2.1" evidence="3 12"/>
<evidence type="ECO:0000256" key="6">
    <source>
        <dbReference type="ARBA" id="ARBA00022771"/>
    </source>
</evidence>
<feature type="domain" description="CCHC-type" evidence="14">
    <location>
        <begin position="950"/>
        <end position="965"/>
    </location>
</feature>
<keyword evidence="5" id="KW-0479">Metal-binding</keyword>
<feature type="compositionally biased region" description="Basic residues" evidence="13">
    <location>
        <begin position="1063"/>
        <end position="1084"/>
    </location>
</feature>
<dbReference type="Gene3D" id="1.10.290.10">
    <property type="entry name" value="Topoisomerase I, domain 4"/>
    <property type="match status" value="1"/>
</dbReference>
<dbReference type="AlphaFoldDB" id="A0A0C9XCQ7"/>
<feature type="region of interest" description="Disordered" evidence="13">
    <location>
        <begin position="917"/>
        <end position="944"/>
    </location>
</feature>
<dbReference type="SMART" id="SM00343">
    <property type="entry name" value="ZnF_C2HC"/>
    <property type="match status" value="4"/>
</dbReference>
<feature type="compositionally biased region" description="Acidic residues" evidence="13">
    <location>
        <begin position="680"/>
        <end position="695"/>
    </location>
</feature>
<dbReference type="GO" id="GO:0005634">
    <property type="term" value="C:nucleus"/>
    <property type="evidence" value="ECO:0007669"/>
    <property type="project" value="TreeGrafter"/>
</dbReference>
<dbReference type="InterPro" id="IPR000380">
    <property type="entry name" value="Topo_IA"/>
</dbReference>
<dbReference type="CDD" id="cd00186">
    <property type="entry name" value="TOP1Ac"/>
    <property type="match status" value="1"/>
</dbReference>
<evidence type="ECO:0000256" key="1">
    <source>
        <dbReference type="ARBA" id="ARBA00000213"/>
    </source>
</evidence>
<dbReference type="GO" id="GO:0006281">
    <property type="term" value="P:DNA repair"/>
    <property type="evidence" value="ECO:0007669"/>
    <property type="project" value="TreeGrafter"/>
</dbReference>
<keyword evidence="6 11" id="KW-0863">Zinc-finger</keyword>
<dbReference type="SUPFAM" id="SSF57756">
    <property type="entry name" value="Retrovirus zinc finger-like domains"/>
    <property type="match status" value="3"/>
</dbReference>
<keyword evidence="19" id="KW-1185">Reference proteome</keyword>
<dbReference type="EMBL" id="KN838589">
    <property type="protein sequence ID" value="KIK02696.1"/>
    <property type="molecule type" value="Genomic_DNA"/>
</dbReference>
<evidence type="ECO:0000256" key="4">
    <source>
        <dbReference type="ARBA" id="ARBA00022664"/>
    </source>
</evidence>
<feature type="domain" description="GRF-type" evidence="16">
    <location>
        <begin position="837"/>
        <end position="876"/>
    </location>
</feature>
<comment type="function">
    <text evidence="12">Introduces a single-strand break via transesterification at a target site in duplex DNA. Releases the supercoiling and torsional tension of DNA introduced during the DNA replication and transcription by transiently cleaving and rejoining one strand of the DNA duplex. The scissile phosphodiester is attacked by the catalytic tyrosine of the enzyme, resulting in the formation of a DNA-(5'-phosphotyrosyl)-enzyme intermediate and the expulsion of a 3'-OH DNA strand.</text>
</comment>
<dbReference type="GO" id="GO:0006310">
    <property type="term" value="P:DNA recombination"/>
    <property type="evidence" value="ECO:0007669"/>
    <property type="project" value="TreeGrafter"/>
</dbReference>
<protein>
    <recommendedName>
        <fullName evidence="3 12">DNA topoisomerase</fullName>
        <ecNumber evidence="3 12">5.6.2.1</ecNumber>
    </recommendedName>
</protein>
<dbReference type="STRING" id="1095629.A0A0C9XCQ7"/>
<dbReference type="SMART" id="SM00493">
    <property type="entry name" value="TOPRIM"/>
    <property type="match status" value="1"/>
</dbReference>
<feature type="region of interest" description="Disordered" evidence="13">
    <location>
        <begin position="607"/>
        <end position="754"/>
    </location>
</feature>
<dbReference type="HOGENOM" id="CLU_002929_1_1_1"/>
<proteinExistence type="inferred from homology"/>
<dbReference type="GO" id="GO:0006265">
    <property type="term" value="P:DNA topological change"/>
    <property type="evidence" value="ECO:0007669"/>
    <property type="project" value="InterPro"/>
</dbReference>
<evidence type="ECO:0000259" key="14">
    <source>
        <dbReference type="PROSITE" id="PS50158"/>
    </source>
</evidence>
<dbReference type="Gene3D" id="1.10.460.10">
    <property type="entry name" value="Topoisomerase I, domain 2"/>
    <property type="match status" value="1"/>
</dbReference>
<evidence type="ECO:0000259" key="16">
    <source>
        <dbReference type="PROSITE" id="PS51999"/>
    </source>
</evidence>
<evidence type="ECO:0000256" key="8">
    <source>
        <dbReference type="ARBA" id="ARBA00023029"/>
    </source>
</evidence>
<feature type="domain" description="CCHC-type" evidence="14">
    <location>
        <begin position="990"/>
        <end position="1005"/>
    </location>
</feature>
<dbReference type="PANTHER" id="PTHR11390:SF21">
    <property type="entry name" value="DNA TOPOISOMERASE 3-ALPHA"/>
    <property type="match status" value="1"/>
</dbReference>
<dbReference type="GO" id="GO:0003917">
    <property type="term" value="F:DNA topoisomerase type I (single strand cut, ATP-independent) activity"/>
    <property type="evidence" value="ECO:0007669"/>
    <property type="project" value="UniProtKB-EC"/>
</dbReference>
<keyword evidence="7" id="KW-0862">Zinc</keyword>
<dbReference type="PROSITE" id="PS00396">
    <property type="entry name" value="TOPO_IA_1"/>
    <property type="match status" value="1"/>
</dbReference>
<evidence type="ECO:0000256" key="13">
    <source>
        <dbReference type="SAM" id="MobiDB-lite"/>
    </source>
</evidence>
<sequence>MRVLCVAEKPSIARSITGILSGGQYSTRNTANNFVKNYDFDYPQTNSTFTVTCVSGHLTSQDFGEAHRKWNSCDPFVLFDAPVETQIPPDKKSIERNLRTESHRADTLMIWTDCDREGEHIGLEIVRVCRRVKPNIVVKRARFSAIIAQQIHHAAQHPVELDRAQADAVEARILLDLKVGAAFTRMQTLALQRQFAQLEGVLSYGPCQFPTLGFVVQRYNRVKAFRPETFWYIYLSLTRDGEETKFTWKEGNLFDHDGAARIYELVLLNPRARVIRVTKKDTKKWKPLPLTTVELQKAGSRLLRLAPKKVLDVAEKLYQQGFVSYPRTETDQFDPQFDFMTLIGKQTVDPAWGDFARALQQDGGFGVPRRGKNNDKAHPPIHPTAHAANLAGDEKKVYEYITRRFLACCSKDAEGSQTTVEVVCGGEEFTATGLIVLQRNYLLVYPYDKWIGHTVPNFQEGEEFDPSVCELREGQTSKPNYLTEADLVTLMDKNGIGTDATIAQHIQTVVDREYVVERMEGAIKYLVPSTLGIGLIDGYNEIDFDKSVSKPQLRRETERRMVQVCERTTTKNDMLQMSLDQYKHMYIIARREFDKVATSVGRYIGAGVAGGAGRGGGGGGRGGGGGGGRGGGGSGGHGGNGAAGRGRGGRGSRGGGAPARSRGGGRGGSSRGTAPPAPDSDSEDFGFDDPPDFEDPPAPPLAQPRPRAAPVSSFGQATSSTRSRPPVSSSTGHTRPVTSSTANPTSWSPQQPTNDGTTRCLCGIPAVQDSVKSGTSRGKLYWCCSKTESERCGLFVYAAEMPVTSGSGTPSIPTKRPYSTRQDSASNNHGANPPRMCDCNEPAGQRTVIKATANLGRKFWRCESGVCKFYEWDDEPSPSVNRGGAGSRSGNAGSASSIASNTCFKCNESGHWANACPNEGDGSNRRARSFASSAKERDNGSASSITPNTCFKCNESGHWANACPNEGDGSNRRARSFGSSANERDKSFVCFKCQEPGHYSTACPNAAATAGPSRSKSGPAGGGSGSAAGECFKCGKTGHWSKDCSQSGGGGQTRSFSSSNRGSSKRGRGQGATRSKRGRGAKTKSKFEAADAY</sequence>
<dbReference type="FunFam" id="1.10.290.10:FF:000001">
    <property type="entry name" value="DNA topoisomerase"/>
    <property type="match status" value="1"/>
</dbReference>
<dbReference type="InterPro" id="IPR013824">
    <property type="entry name" value="Topo_IA_cen_sub1"/>
</dbReference>
<dbReference type="Proteomes" id="UP000054477">
    <property type="component" value="Unassembled WGS sequence"/>
</dbReference>
<dbReference type="Pfam" id="PF06839">
    <property type="entry name" value="Zn_ribbon_GRF"/>
    <property type="match status" value="1"/>
</dbReference>
<dbReference type="InterPro" id="IPR023406">
    <property type="entry name" value="Topo_IA_AS"/>
</dbReference>
<dbReference type="SMART" id="SM00437">
    <property type="entry name" value="TOP1Ac"/>
    <property type="match status" value="1"/>
</dbReference>
<dbReference type="Pfam" id="PF01751">
    <property type="entry name" value="Toprim"/>
    <property type="match status" value="1"/>
</dbReference>
<evidence type="ECO:0000256" key="7">
    <source>
        <dbReference type="ARBA" id="ARBA00022833"/>
    </source>
</evidence>
<dbReference type="PROSITE" id="PS50158">
    <property type="entry name" value="ZF_CCHC"/>
    <property type="match status" value="4"/>
</dbReference>
<name>A0A0C9XCQ7_9AGAR</name>
<dbReference type="InterPro" id="IPR013826">
    <property type="entry name" value="Topo_IA_cen_sub3"/>
</dbReference>
<dbReference type="PANTHER" id="PTHR11390">
    <property type="entry name" value="PROKARYOTIC DNA TOPOISOMERASE"/>
    <property type="match status" value="1"/>
</dbReference>
<dbReference type="InterPro" id="IPR003602">
    <property type="entry name" value="Topo_IA_DNA-bd_dom"/>
</dbReference>
<feature type="region of interest" description="Disordered" evidence="13">
    <location>
        <begin position="805"/>
        <end position="838"/>
    </location>
</feature>
<dbReference type="FunFam" id="3.40.50.140:FF:000005">
    <property type="entry name" value="DNA topoisomerase"/>
    <property type="match status" value="1"/>
</dbReference>
<dbReference type="Gene3D" id="3.40.50.140">
    <property type="match status" value="1"/>
</dbReference>
<feature type="region of interest" description="Disordered" evidence="13">
    <location>
        <begin position="1039"/>
        <end position="1093"/>
    </location>
</feature>
<keyword evidence="4" id="KW-0507">mRNA processing</keyword>
<evidence type="ECO:0000256" key="12">
    <source>
        <dbReference type="RuleBase" id="RU362092"/>
    </source>
</evidence>
<dbReference type="InterPro" id="IPR010666">
    <property type="entry name" value="Znf_GRF"/>
</dbReference>
<dbReference type="GO" id="GO:0031422">
    <property type="term" value="C:RecQ family helicase-topoisomerase III complex"/>
    <property type="evidence" value="ECO:0007669"/>
    <property type="project" value="TreeGrafter"/>
</dbReference>
<evidence type="ECO:0000259" key="15">
    <source>
        <dbReference type="PROSITE" id="PS50880"/>
    </source>
</evidence>
<dbReference type="Gene3D" id="4.10.60.10">
    <property type="entry name" value="Zinc finger, CCHC-type"/>
    <property type="match status" value="4"/>
</dbReference>
<dbReference type="InterPro" id="IPR036875">
    <property type="entry name" value="Znf_CCHC_sf"/>
</dbReference>
<dbReference type="Gene3D" id="2.70.20.10">
    <property type="entry name" value="Topoisomerase I, domain 3"/>
    <property type="match status" value="1"/>
</dbReference>
<comment type="catalytic activity">
    <reaction evidence="1 12">
        <text>ATP-independent breakage of single-stranded DNA, followed by passage and rejoining.</text>
        <dbReference type="EC" id="5.6.2.1"/>
    </reaction>
</comment>
<dbReference type="InterPro" id="IPR006171">
    <property type="entry name" value="TOPRIM_dom"/>
</dbReference>
<evidence type="ECO:0000313" key="18">
    <source>
        <dbReference type="EMBL" id="KIK02696.1"/>
    </source>
</evidence>
<feature type="compositionally biased region" description="Gly residues" evidence="13">
    <location>
        <begin position="607"/>
        <end position="670"/>
    </location>
</feature>
<dbReference type="PRINTS" id="PR00417">
    <property type="entry name" value="PRTPISMRASEI"/>
</dbReference>
<dbReference type="OrthoDB" id="430051at2759"/>
<feature type="domain" description="CCHC-type" evidence="14">
    <location>
        <begin position="1031"/>
        <end position="1046"/>
    </location>
</feature>
<dbReference type="PROSITE" id="PS52039">
    <property type="entry name" value="TOPO_IA_2"/>
    <property type="match status" value="1"/>
</dbReference>
<evidence type="ECO:0000256" key="2">
    <source>
        <dbReference type="ARBA" id="ARBA00009446"/>
    </source>
</evidence>
<dbReference type="InterPro" id="IPR034144">
    <property type="entry name" value="TOPRIM_TopoIII"/>
</dbReference>
<evidence type="ECO:0000259" key="17">
    <source>
        <dbReference type="PROSITE" id="PS52039"/>
    </source>
</evidence>
<dbReference type="SMART" id="SM00436">
    <property type="entry name" value="TOP1Bc"/>
    <property type="match status" value="1"/>
</dbReference>
<dbReference type="PROSITE" id="PS51999">
    <property type="entry name" value="ZF_GRF"/>
    <property type="match status" value="1"/>
</dbReference>
<organism evidence="18 19">
    <name type="scientific">Laccaria amethystina LaAM-08-1</name>
    <dbReference type="NCBI Taxonomy" id="1095629"/>
    <lineage>
        <taxon>Eukaryota</taxon>
        <taxon>Fungi</taxon>
        <taxon>Dikarya</taxon>
        <taxon>Basidiomycota</taxon>
        <taxon>Agaricomycotina</taxon>
        <taxon>Agaricomycetes</taxon>
        <taxon>Agaricomycetidae</taxon>
        <taxon>Agaricales</taxon>
        <taxon>Agaricineae</taxon>
        <taxon>Hydnangiaceae</taxon>
        <taxon>Laccaria</taxon>
    </lineage>
</organism>
<dbReference type="Pfam" id="PF00098">
    <property type="entry name" value="zf-CCHC"/>
    <property type="match status" value="4"/>
</dbReference>
<comment type="similarity">
    <text evidence="2 12">Belongs to the type IA topoisomerase family.</text>
</comment>
<reference evidence="19" key="2">
    <citation type="submission" date="2015-01" db="EMBL/GenBank/DDBJ databases">
        <title>Evolutionary Origins and Diversification of the Mycorrhizal Mutualists.</title>
        <authorList>
            <consortium name="DOE Joint Genome Institute"/>
            <consortium name="Mycorrhizal Genomics Consortium"/>
            <person name="Kohler A."/>
            <person name="Kuo A."/>
            <person name="Nagy L.G."/>
            <person name="Floudas D."/>
            <person name="Copeland A."/>
            <person name="Barry K.W."/>
            <person name="Cichocki N."/>
            <person name="Veneault-Fourrey C."/>
            <person name="LaButti K."/>
            <person name="Lindquist E.A."/>
            <person name="Lipzen A."/>
            <person name="Lundell T."/>
            <person name="Morin E."/>
            <person name="Murat C."/>
            <person name="Riley R."/>
            <person name="Ohm R."/>
            <person name="Sun H."/>
            <person name="Tunlid A."/>
            <person name="Henrissat B."/>
            <person name="Grigoriev I.V."/>
            <person name="Hibbett D.S."/>
            <person name="Martin F."/>
        </authorList>
    </citation>
    <scope>NUCLEOTIDE SEQUENCE [LARGE SCALE GENOMIC DNA]</scope>
    <source>
        <strain evidence="19">LaAM-08-1</strain>
    </source>
</reference>
<feature type="compositionally biased region" description="Polar residues" evidence="13">
    <location>
        <begin position="805"/>
        <end position="830"/>
    </location>
</feature>
<evidence type="ECO:0000256" key="10">
    <source>
        <dbReference type="ARBA" id="ARBA00023235"/>
    </source>
</evidence>
<dbReference type="InterPro" id="IPR013825">
    <property type="entry name" value="Topo_IA_cen_sub2"/>
</dbReference>
<dbReference type="InterPro" id="IPR003601">
    <property type="entry name" value="Topo_IA_2"/>
</dbReference>
<dbReference type="GO" id="GO:0006397">
    <property type="term" value="P:mRNA processing"/>
    <property type="evidence" value="ECO:0007669"/>
    <property type="project" value="UniProtKB-KW"/>
</dbReference>
<dbReference type="InterPro" id="IPR001878">
    <property type="entry name" value="Znf_CCHC"/>
</dbReference>
<feature type="domain" description="CCHC-type" evidence="14">
    <location>
        <begin position="903"/>
        <end position="918"/>
    </location>
</feature>